<protein>
    <recommendedName>
        <fullName evidence="9">Hydrogenobyrinate a,c-diamide synthase</fullName>
        <ecNumber evidence="9">6.3.5.9</ecNumber>
    </recommendedName>
    <alternativeName>
        <fullName evidence="9">Hydrogenobyrinic acid a,c-diamide synthase</fullName>
    </alternativeName>
</protein>
<evidence type="ECO:0000256" key="8">
    <source>
        <dbReference type="ARBA" id="ARBA00022962"/>
    </source>
</evidence>
<dbReference type="NCBIfam" id="NF002204">
    <property type="entry name" value="PRK01077.1"/>
    <property type="match status" value="1"/>
</dbReference>
<dbReference type="SUPFAM" id="SSF52317">
    <property type="entry name" value="Class I glutamine amidotransferase-like"/>
    <property type="match status" value="1"/>
</dbReference>
<comment type="caution">
    <text evidence="12">The sequence shown here is derived from an EMBL/GenBank/DDBJ whole genome shotgun (WGS) entry which is preliminary data.</text>
</comment>
<dbReference type="InterPro" id="IPR029062">
    <property type="entry name" value="Class_I_gatase-like"/>
</dbReference>
<dbReference type="SUPFAM" id="SSF52540">
    <property type="entry name" value="P-loop containing nucleoside triphosphate hydrolases"/>
    <property type="match status" value="1"/>
</dbReference>
<comment type="similarity">
    <text evidence="2">Belongs to the CobB/CobQ family. CobQ subfamily.</text>
</comment>
<dbReference type="CDD" id="cd05388">
    <property type="entry name" value="CobB_N"/>
    <property type="match status" value="1"/>
</dbReference>
<keyword evidence="8 9" id="KW-0315">Glutamine amidotransferase</keyword>
<dbReference type="InterPro" id="IPR011698">
    <property type="entry name" value="GATase_3"/>
</dbReference>
<dbReference type="GO" id="GO:0005524">
    <property type="term" value="F:ATP binding"/>
    <property type="evidence" value="ECO:0007669"/>
    <property type="project" value="UniProtKB-UniRule"/>
</dbReference>
<evidence type="ECO:0000313" key="12">
    <source>
        <dbReference type="EMBL" id="NDV00798.1"/>
    </source>
</evidence>
<dbReference type="GO" id="GO:0042242">
    <property type="term" value="F:cobyrinic acid a,c-diamide synthase activity"/>
    <property type="evidence" value="ECO:0007669"/>
    <property type="project" value="InterPro"/>
</dbReference>
<dbReference type="InterPro" id="IPR002586">
    <property type="entry name" value="CobQ/CobB/MinD/ParA_Nub-bd_dom"/>
</dbReference>
<evidence type="ECO:0000256" key="4">
    <source>
        <dbReference type="ARBA" id="ARBA00022598"/>
    </source>
</evidence>
<feature type="domain" description="CobB/CobQ-like glutamine amidotransferase" evidence="11">
    <location>
        <begin position="237"/>
        <end position="418"/>
    </location>
</feature>
<organism evidence="12 13">
    <name type="scientific">Pseudoroseicyclus tamaricis</name>
    <dbReference type="NCBI Taxonomy" id="2705421"/>
    <lineage>
        <taxon>Bacteria</taxon>
        <taxon>Pseudomonadati</taxon>
        <taxon>Pseudomonadota</taxon>
        <taxon>Alphaproteobacteria</taxon>
        <taxon>Rhodobacterales</taxon>
        <taxon>Paracoccaceae</taxon>
        <taxon>Pseudoroseicyclus</taxon>
    </lineage>
</organism>
<dbReference type="Gene3D" id="3.40.50.300">
    <property type="entry name" value="P-loop containing nucleotide triphosphate hydrolases"/>
    <property type="match status" value="1"/>
</dbReference>
<gene>
    <name evidence="9" type="primary">cobB</name>
    <name evidence="12" type="ORF">GZA08_07420</name>
</gene>
<feature type="site" description="Increases nucleophilicity of active site Cys" evidence="9">
    <location>
        <position position="416"/>
    </location>
</feature>
<comment type="function">
    <text evidence="9">Catalyzes the ATP-dependent amidation of the two carboxylate groups at positions a and c of hydrogenobyrinate, using either L-glutamine or ammonia as the nitrogen source.</text>
</comment>
<comment type="similarity">
    <text evidence="9">Belongs to the CobB/CbiA family.</text>
</comment>
<evidence type="ECO:0000259" key="10">
    <source>
        <dbReference type="Pfam" id="PF01656"/>
    </source>
</evidence>
<keyword evidence="6 9" id="KW-0067">ATP-binding</keyword>
<evidence type="ECO:0000256" key="3">
    <source>
        <dbReference type="ARBA" id="ARBA00022573"/>
    </source>
</evidence>
<dbReference type="UniPathway" id="UPA00148">
    <property type="reaction ID" value="UER00220"/>
</dbReference>
<dbReference type="NCBIfam" id="TIGR00379">
    <property type="entry name" value="cobB"/>
    <property type="match status" value="1"/>
</dbReference>
<keyword evidence="4 9" id="KW-0436">Ligase</keyword>
<evidence type="ECO:0000256" key="9">
    <source>
        <dbReference type="HAMAP-Rule" id="MF_00027"/>
    </source>
</evidence>
<comment type="pathway">
    <text evidence="9">Cofactor biosynthesis; adenosylcobalamin biosynthesis; cob(II)yrinate a,c-diamide from precorrin-2 (aerobic route): step 9/10.</text>
</comment>
<keyword evidence="5 9" id="KW-0547">Nucleotide-binding</keyword>
<comment type="cofactor">
    <cofactor evidence="1 9">
        <name>Mg(2+)</name>
        <dbReference type="ChEBI" id="CHEBI:18420"/>
    </cofactor>
</comment>
<evidence type="ECO:0000256" key="1">
    <source>
        <dbReference type="ARBA" id="ARBA00001946"/>
    </source>
</evidence>
<dbReference type="GO" id="GO:0043802">
    <property type="term" value="F:hydrogenobyrinic acid a,c-diamide synthase (glutamine-hydrolysing) activity"/>
    <property type="evidence" value="ECO:0007669"/>
    <property type="project" value="UniProtKB-UniRule"/>
</dbReference>
<keyword evidence="3 9" id="KW-0169">Cobalamin biosynthesis</keyword>
<evidence type="ECO:0000313" key="13">
    <source>
        <dbReference type="Proteomes" id="UP000474757"/>
    </source>
</evidence>
<reference evidence="12 13" key="1">
    <citation type="submission" date="2020-02" db="EMBL/GenBank/DDBJ databases">
        <title>Pseudoroseicyclus tamarix, sp. nov., isolated from offshore sediment of a Tamarix chinensis forest.</title>
        <authorList>
            <person name="Gai Y."/>
        </authorList>
    </citation>
    <scope>NUCLEOTIDE SEQUENCE [LARGE SCALE GENOMIC DNA]</scope>
    <source>
        <strain evidence="12 13">CLL3-39</strain>
    </source>
</reference>
<dbReference type="PANTHER" id="PTHR43873:SF1">
    <property type="entry name" value="COBYRINATE A,C-DIAMIDE SYNTHASE"/>
    <property type="match status" value="1"/>
</dbReference>
<dbReference type="InterPro" id="IPR027417">
    <property type="entry name" value="P-loop_NTPase"/>
</dbReference>
<dbReference type="HAMAP" id="MF_00027">
    <property type="entry name" value="CobB_CbiA"/>
    <property type="match status" value="1"/>
</dbReference>
<dbReference type="PANTHER" id="PTHR43873">
    <property type="entry name" value="COBYRINATE A,C-DIAMIDE SYNTHASE"/>
    <property type="match status" value="1"/>
</dbReference>
<dbReference type="GO" id="GO:0009236">
    <property type="term" value="P:cobalamin biosynthetic process"/>
    <property type="evidence" value="ECO:0007669"/>
    <property type="project" value="UniProtKB-UniRule"/>
</dbReference>
<accession>A0A6B2JRI6</accession>
<dbReference type="PROSITE" id="PS51274">
    <property type="entry name" value="GATASE_COBBQ"/>
    <property type="match status" value="1"/>
</dbReference>
<evidence type="ECO:0000256" key="6">
    <source>
        <dbReference type="ARBA" id="ARBA00022840"/>
    </source>
</evidence>
<comment type="catalytic activity">
    <reaction evidence="9">
        <text>hydrogenobyrinate + 2 L-glutamine + 2 ATP + 2 H2O = hydrogenobyrinate a,c-diamide + 2 L-glutamate + 2 ADP + 2 phosphate + 2 H(+)</text>
        <dbReference type="Rhea" id="RHEA:12544"/>
        <dbReference type="ChEBI" id="CHEBI:15377"/>
        <dbReference type="ChEBI" id="CHEBI:15378"/>
        <dbReference type="ChEBI" id="CHEBI:29985"/>
        <dbReference type="ChEBI" id="CHEBI:30616"/>
        <dbReference type="ChEBI" id="CHEBI:43474"/>
        <dbReference type="ChEBI" id="CHEBI:58359"/>
        <dbReference type="ChEBI" id="CHEBI:77873"/>
        <dbReference type="ChEBI" id="CHEBI:77874"/>
        <dbReference type="ChEBI" id="CHEBI:456216"/>
        <dbReference type="EC" id="6.3.5.9"/>
    </reaction>
</comment>
<evidence type="ECO:0000256" key="7">
    <source>
        <dbReference type="ARBA" id="ARBA00022842"/>
    </source>
</evidence>
<dbReference type="EC" id="6.3.5.9" evidence="9"/>
<proteinExistence type="inferred from homology"/>
<evidence type="ECO:0000256" key="5">
    <source>
        <dbReference type="ARBA" id="ARBA00022741"/>
    </source>
</evidence>
<sequence>MTRGLLIAAPSSGAGKTTVTLGMLRALARAGVEVRGAKSGPDYIDPAFHAAATGRACGNLDAWAMAPGRLRARAGGGGLLVIEGAMGLFDGAPPEGRGSAAELAKVLGAPVVLVVDAGRMAGSVAALVSGFAGFDPGVRVTGVILNRVGSDRHERMLRGALAPLGVPVLGALRRDTGLAHPSRHLGLVQAGERPDLEAFLERAADAVSAAVDLSALEALAEELVPGEAPRLTPPGQRIAVARDEAFAFAYPHVLEDWRAAGAELAFFSPLADEAVPAADVVFLPGGYPELHAGRLAGAPKFINSLRNAAETSDIYGECGGYMTLGDGLVDAEGLRHAMVGLLRLETSFAERRLHLGYREVRAGAGPMAGDWAAHEFHYATTLYEKGMPLFEATDAEGTVLPPMGLRAGRVCGSFAHLIDRRLPPAAAAATAAS</sequence>
<dbReference type="InterPro" id="IPR004484">
    <property type="entry name" value="CbiA/CobB_synth"/>
</dbReference>
<keyword evidence="7 9" id="KW-0460">Magnesium</keyword>
<evidence type="ECO:0000256" key="2">
    <source>
        <dbReference type="ARBA" id="ARBA00006205"/>
    </source>
</evidence>
<feature type="active site" description="Nucleophile" evidence="9">
    <location>
        <position position="318"/>
    </location>
</feature>
<dbReference type="EMBL" id="JAAGAB010000002">
    <property type="protein sequence ID" value="NDV00798.1"/>
    <property type="molecule type" value="Genomic_DNA"/>
</dbReference>
<dbReference type="RefSeq" id="WP_163891630.1">
    <property type="nucleotide sequence ID" value="NZ_JAAFYS010000002.1"/>
</dbReference>
<dbReference type="Pfam" id="PF07685">
    <property type="entry name" value="GATase_3"/>
    <property type="match status" value="1"/>
</dbReference>
<dbReference type="Proteomes" id="UP000474757">
    <property type="component" value="Unassembled WGS sequence"/>
</dbReference>
<dbReference type="AlphaFoldDB" id="A0A6B2JRI6"/>
<dbReference type="Pfam" id="PF01656">
    <property type="entry name" value="CbiA"/>
    <property type="match status" value="1"/>
</dbReference>
<name>A0A6B2JRI6_9RHOB</name>
<feature type="domain" description="CobQ/CobB/MinD/ParA nucleotide binding" evidence="10">
    <location>
        <begin position="6"/>
        <end position="184"/>
    </location>
</feature>
<evidence type="ECO:0000259" key="11">
    <source>
        <dbReference type="Pfam" id="PF07685"/>
    </source>
</evidence>
<keyword evidence="13" id="KW-1185">Reference proteome</keyword>
<comment type="miscellaneous">
    <text evidence="9">The a and c carboxylates of hydrogenobyrinate are activated for nucleophilic attack via formation of a phosphorylated intermediate by ATP. CobB catalyzes first the amidation of the c-carboxylate, and then that of the a-carboxylate.</text>
</comment>
<comment type="domain">
    <text evidence="9">Comprises of two domains. The C-terminal domain contains the binding site for glutamine and catalyzes the hydrolysis of this substrate to glutamate and ammonia. The N-terminal domain is anticipated to bind ATP and hydrogenobyrinate and catalyzes the ultimate synthesis of the diamide product. The ammonia produced via the glutaminase domain is probably translocated to the adjacent domain via a molecular tunnel, where it reacts with an activated intermediate.</text>
</comment>